<organism evidence="1 2">
    <name type="scientific">Triticum urartu</name>
    <name type="common">Red wild einkorn</name>
    <name type="synonym">Crithodium urartu</name>
    <dbReference type="NCBI Taxonomy" id="4572"/>
    <lineage>
        <taxon>Eukaryota</taxon>
        <taxon>Viridiplantae</taxon>
        <taxon>Streptophyta</taxon>
        <taxon>Embryophyta</taxon>
        <taxon>Tracheophyta</taxon>
        <taxon>Spermatophyta</taxon>
        <taxon>Magnoliopsida</taxon>
        <taxon>Liliopsida</taxon>
        <taxon>Poales</taxon>
        <taxon>Poaceae</taxon>
        <taxon>BOP clade</taxon>
        <taxon>Pooideae</taxon>
        <taxon>Triticodae</taxon>
        <taxon>Triticeae</taxon>
        <taxon>Triticinae</taxon>
        <taxon>Triticum</taxon>
    </lineage>
</organism>
<dbReference type="Proteomes" id="UP000015106">
    <property type="component" value="Chromosome 1"/>
</dbReference>
<reference evidence="1" key="3">
    <citation type="submission" date="2022-06" db="UniProtKB">
        <authorList>
            <consortium name="EnsemblPlants"/>
        </authorList>
    </citation>
    <scope>IDENTIFICATION</scope>
</reference>
<dbReference type="EnsemblPlants" id="TuG1812G0100002925.01.T01">
    <property type="protein sequence ID" value="TuG1812G0100002925.01.T01.cds376735"/>
    <property type="gene ID" value="TuG1812G0100002925.01"/>
</dbReference>
<dbReference type="Gramene" id="TuG1812G0100002925.01.T01">
    <property type="protein sequence ID" value="TuG1812G0100002925.01.T01.cds376735"/>
    <property type="gene ID" value="TuG1812G0100002925.01"/>
</dbReference>
<proteinExistence type="predicted"/>
<name>A0A8R7K132_TRIUA</name>
<keyword evidence="2" id="KW-1185">Reference proteome</keyword>
<evidence type="ECO:0000313" key="2">
    <source>
        <dbReference type="Proteomes" id="UP000015106"/>
    </source>
</evidence>
<evidence type="ECO:0000313" key="1">
    <source>
        <dbReference type="EnsemblPlants" id="TuG1812G0100002925.01.T01.cds376735"/>
    </source>
</evidence>
<reference evidence="2" key="1">
    <citation type="journal article" date="2013" name="Nature">
        <title>Draft genome of the wheat A-genome progenitor Triticum urartu.</title>
        <authorList>
            <person name="Ling H.Q."/>
            <person name="Zhao S."/>
            <person name="Liu D."/>
            <person name="Wang J."/>
            <person name="Sun H."/>
            <person name="Zhang C."/>
            <person name="Fan H."/>
            <person name="Li D."/>
            <person name="Dong L."/>
            <person name="Tao Y."/>
            <person name="Gao C."/>
            <person name="Wu H."/>
            <person name="Li Y."/>
            <person name="Cui Y."/>
            <person name="Guo X."/>
            <person name="Zheng S."/>
            <person name="Wang B."/>
            <person name="Yu K."/>
            <person name="Liang Q."/>
            <person name="Yang W."/>
            <person name="Lou X."/>
            <person name="Chen J."/>
            <person name="Feng M."/>
            <person name="Jian J."/>
            <person name="Zhang X."/>
            <person name="Luo G."/>
            <person name="Jiang Y."/>
            <person name="Liu J."/>
            <person name="Wang Z."/>
            <person name="Sha Y."/>
            <person name="Zhang B."/>
            <person name="Wu H."/>
            <person name="Tang D."/>
            <person name="Shen Q."/>
            <person name="Xue P."/>
            <person name="Zou S."/>
            <person name="Wang X."/>
            <person name="Liu X."/>
            <person name="Wang F."/>
            <person name="Yang Y."/>
            <person name="An X."/>
            <person name="Dong Z."/>
            <person name="Zhang K."/>
            <person name="Zhang X."/>
            <person name="Luo M.C."/>
            <person name="Dvorak J."/>
            <person name="Tong Y."/>
            <person name="Wang J."/>
            <person name="Yang H."/>
            <person name="Li Z."/>
            <person name="Wang D."/>
            <person name="Zhang A."/>
            <person name="Wang J."/>
        </authorList>
    </citation>
    <scope>NUCLEOTIDE SEQUENCE</scope>
    <source>
        <strain evidence="2">cv. G1812</strain>
    </source>
</reference>
<sequence>MAKPSHAGAGVTILRPTTYSCTAPPLPHSPLPCAPVARSPPMVRPYQYGECGKDSPAAAAAWIRSRRTMPLSTVMSCLSASMETVRFSRVVLMIVPSLPPGHASLGPLCECLVATFILRLADAAAATAATSSCSVLG</sequence>
<dbReference type="AlphaFoldDB" id="A0A8R7K132"/>
<reference evidence="1" key="2">
    <citation type="submission" date="2018-03" db="EMBL/GenBank/DDBJ databases">
        <title>The Triticum urartu genome reveals the dynamic nature of wheat genome evolution.</title>
        <authorList>
            <person name="Ling H."/>
            <person name="Ma B."/>
            <person name="Shi X."/>
            <person name="Liu H."/>
            <person name="Dong L."/>
            <person name="Sun H."/>
            <person name="Cao Y."/>
            <person name="Gao Q."/>
            <person name="Zheng S."/>
            <person name="Li Y."/>
            <person name="Yu Y."/>
            <person name="Du H."/>
            <person name="Qi M."/>
            <person name="Li Y."/>
            <person name="Yu H."/>
            <person name="Cui Y."/>
            <person name="Wang N."/>
            <person name="Chen C."/>
            <person name="Wu H."/>
            <person name="Zhao Y."/>
            <person name="Zhang J."/>
            <person name="Li Y."/>
            <person name="Zhou W."/>
            <person name="Zhang B."/>
            <person name="Hu W."/>
            <person name="Eijk M."/>
            <person name="Tang J."/>
            <person name="Witsenboer H."/>
            <person name="Zhao S."/>
            <person name="Li Z."/>
            <person name="Zhang A."/>
            <person name="Wang D."/>
            <person name="Liang C."/>
        </authorList>
    </citation>
    <scope>NUCLEOTIDE SEQUENCE [LARGE SCALE GENOMIC DNA]</scope>
    <source>
        <strain evidence="1">cv. G1812</strain>
    </source>
</reference>
<protein>
    <submittedName>
        <fullName evidence="1">Uncharacterized protein</fullName>
    </submittedName>
</protein>
<accession>A0A8R7K132</accession>